<dbReference type="OrthoDB" id="195735at2"/>
<reference evidence="2 3" key="1">
    <citation type="submission" date="2019-09" db="EMBL/GenBank/DDBJ databases">
        <title>Complete genome sequence of Arachidicoccus sp. B3-10 isolated from apple orchard soil.</title>
        <authorList>
            <person name="Kim H.S."/>
            <person name="Han K.-I."/>
            <person name="Suh M.K."/>
            <person name="Lee K.C."/>
            <person name="Eom M.K."/>
            <person name="Kim J.-S."/>
            <person name="Kang S.W."/>
            <person name="Sin Y."/>
            <person name="Lee J.-S."/>
        </authorList>
    </citation>
    <scope>NUCLEOTIDE SEQUENCE [LARGE SCALE GENOMIC DNA]</scope>
    <source>
        <strain evidence="2 3">B3-10</strain>
    </source>
</reference>
<accession>A0A5P2FXL1</accession>
<dbReference type="EMBL" id="CP044016">
    <property type="protein sequence ID" value="QES88216.1"/>
    <property type="molecule type" value="Genomic_DNA"/>
</dbReference>
<proteinExistence type="predicted"/>
<dbReference type="Gene3D" id="3.40.30.10">
    <property type="entry name" value="Glutaredoxin"/>
    <property type="match status" value="1"/>
</dbReference>
<dbReference type="AlphaFoldDB" id="A0A5P2FXL1"/>
<dbReference type="Pfam" id="PF13899">
    <property type="entry name" value="Thioredoxin_7"/>
    <property type="match status" value="1"/>
</dbReference>
<evidence type="ECO:0000313" key="3">
    <source>
        <dbReference type="Proteomes" id="UP000292424"/>
    </source>
</evidence>
<gene>
    <name evidence="2" type="ORF">E0W69_005880</name>
</gene>
<dbReference type="KEGG" id="arac:E0W69_005880"/>
<feature type="signal peptide" evidence="1">
    <location>
        <begin position="1"/>
        <end position="18"/>
    </location>
</feature>
<dbReference type="RefSeq" id="WP_131329103.1">
    <property type="nucleotide sequence ID" value="NZ_CP044016.1"/>
</dbReference>
<keyword evidence="3" id="KW-1185">Reference proteome</keyword>
<dbReference type="Proteomes" id="UP000292424">
    <property type="component" value="Chromosome"/>
</dbReference>
<dbReference type="SUPFAM" id="SSF52833">
    <property type="entry name" value="Thioredoxin-like"/>
    <property type="match status" value="1"/>
</dbReference>
<feature type="chain" id="PRO_5024465155" evidence="1">
    <location>
        <begin position="19"/>
        <end position="167"/>
    </location>
</feature>
<evidence type="ECO:0000256" key="1">
    <source>
        <dbReference type="SAM" id="SignalP"/>
    </source>
</evidence>
<sequence>MKFLLVILFQTVGLAAIAQTQKVLVYHPEADAKADIQKAEELAKKENKNILIQIGGNWCSWCLAFNNLTNTDTAIHNYLNKNYEIVHLNYSKENKNLPILAELGYPQRFGFPVFVVLDKNGHRLNTENSSYLETGDGKVGHDPKKVFAFLKDWSPEAINPATYTEKQ</sequence>
<keyword evidence="1" id="KW-0732">Signal</keyword>
<organism evidence="2 3">
    <name type="scientific">Rhizosphaericola mali</name>
    <dbReference type="NCBI Taxonomy" id="2545455"/>
    <lineage>
        <taxon>Bacteria</taxon>
        <taxon>Pseudomonadati</taxon>
        <taxon>Bacteroidota</taxon>
        <taxon>Chitinophagia</taxon>
        <taxon>Chitinophagales</taxon>
        <taxon>Chitinophagaceae</taxon>
        <taxon>Rhizosphaericola</taxon>
    </lineage>
</organism>
<name>A0A5P2FXL1_9BACT</name>
<protein>
    <submittedName>
        <fullName evidence="2">Thioredoxin family protein</fullName>
    </submittedName>
</protein>
<evidence type="ECO:0000313" key="2">
    <source>
        <dbReference type="EMBL" id="QES88216.1"/>
    </source>
</evidence>
<dbReference type="InterPro" id="IPR036249">
    <property type="entry name" value="Thioredoxin-like_sf"/>
</dbReference>